<comment type="caution">
    <text evidence="11">The sequence shown here is derived from an EMBL/GenBank/DDBJ whole genome shotgun (WGS) entry which is preliminary data.</text>
</comment>
<organism evidence="11 12">
    <name type="scientific">Mycena venus</name>
    <dbReference type="NCBI Taxonomy" id="2733690"/>
    <lineage>
        <taxon>Eukaryota</taxon>
        <taxon>Fungi</taxon>
        <taxon>Dikarya</taxon>
        <taxon>Basidiomycota</taxon>
        <taxon>Agaricomycotina</taxon>
        <taxon>Agaricomycetes</taxon>
        <taxon>Agaricomycetidae</taxon>
        <taxon>Agaricales</taxon>
        <taxon>Marasmiineae</taxon>
        <taxon>Mycenaceae</taxon>
        <taxon>Mycena</taxon>
    </lineage>
</organism>
<keyword evidence="10" id="KW-0812">Transmembrane</keyword>
<dbReference type="GO" id="GO:0045493">
    <property type="term" value="P:xylan catabolic process"/>
    <property type="evidence" value="ECO:0007669"/>
    <property type="project" value="UniProtKB-UniRule"/>
</dbReference>
<comment type="subcellular location">
    <subcellularLocation>
        <location evidence="1 9">Secreted</location>
    </subcellularLocation>
</comment>
<dbReference type="PANTHER" id="PTHR43037:SF3">
    <property type="entry name" value="FERULOYL ESTERASE B"/>
    <property type="match status" value="1"/>
</dbReference>
<dbReference type="InterPro" id="IPR029058">
    <property type="entry name" value="AB_hydrolase_fold"/>
</dbReference>
<evidence type="ECO:0000256" key="8">
    <source>
        <dbReference type="ARBA" id="ARBA00023326"/>
    </source>
</evidence>
<feature type="transmembrane region" description="Helical" evidence="10">
    <location>
        <begin position="21"/>
        <end position="46"/>
    </location>
</feature>
<keyword evidence="5 9" id="KW-0378">Hydrolase</keyword>
<evidence type="ECO:0000313" key="12">
    <source>
        <dbReference type="Proteomes" id="UP000620124"/>
    </source>
</evidence>
<dbReference type="Proteomes" id="UP000620124">
    <property type="component" value="Unassembled WGS sequence"/>
</dbReference>
<evidence type="ECO:0000256" key="6">
    <source>
        <dbReference type="ARBA" id="ARBA00023180"/>
    </source>
</evidence>
<keyword evidence="4" id="KW-0732">Signal</keyword>
<evidence type="ECO:0000256" key="1">
    <source>
        <dbReference type="ARBA" id="ARBA00004613"/>
    </source>
</evidence>
<dbReference type="Gene3D" id="3.40.50.1820">
    <property type="entry name" value="alpha/beta hydrolase"/>
    <property type="match status" value="1"/>
</dbReference>
<keyword evidence="7 9" id="KW-0119">Carbohydrate metabolism</keyword>
<dbReference type="EMBL" id="JACAZI010000022">
    <property type="protein sequence ID" value="KAF7337087.1"/>
    <property type="molecule type" value="Genomic_DNA"/>
</dbReference>
<dbReference type="EC" id="3.1.1.-" evidence="9"/>
<reference evidence="11" key="1">
    <citation type="submission" date="2020-05" db="EMBL/GenBank/DDBJ databases">
        <title>Mycena genomes resolve the evolution of fungal bioluminescence.</title>
        <authorList>
            <person name="Tsai I.J."/>
        </authorList>
    </citation>
    <scope>NUCLEOTIDE SEQUENCE</scope>
    <source>
        <strain evidence="11">CCC161011</strain>
    </source>
</reference>
<sequence length="341" mass="36726">MGPFFRRIYRAVKGWSTSVHSGGIISAAMAYFAWTPVMLSILWFGLVAGLTSTLQQVTDFGINPTNVGMFVYVPTNITATPAVVVAIHDCNGTAQTYLTSTPYAQFADTYGFIVVYPNSTNAGSCWDVRSNATLTHNGGGDSQGIASMVGYAISTYSADPTRVFVTGTASGGTMTNILCAVYPDLWRAASAYSGAAAGCFVNTSSDAGAFCTPDDIIMDGSYWVPLVRAMNPGYTGAYPPISVWYGETNFFNAYLTSYGLQSLEEWAGIFEYDTNEYQALGFNGYQKQIYGPNLQTNFDYDEVDPLPVHGDEDMAWFGIDPSLAPPVLPPPPPPPPVQHFG</sequence>
<accession>A0A8H6XAK0</accession>
<dbReference type="InterPro" id="IPR050955">
    <property type="entry name" value="Plant_Biomass_Hydrol_Est"/>
</dbReference>
<dbReference type="GO" id="GO:0005576">
    <property type="term" value="C:extracellular region"/>
    <property type="evidence" value="ECO:0007669"/>
    <property type="project" value="UniProtKB-SubCell"/>
</dbReference>
<keyword evidence="3 9" id="KW-0964">Secreted</keyword>
<evidence type="ECO:0000256" key="4">
    <source>
        <dbReference type="ARBA" id="ARBA00022729"/>
    </source>
</evidence>
<dbReference type="InterPro" id="IPR010126">
    <property type="entry name" value="Esterase_phb"/>
</dbReference>
<dbReference type="SUPFAM" id="SSF53474">
    <property type="entry name" value="alpha/beta-Hydrolases"/>
    <property type="match status" value="1"/>
</dbReference>
<keyword evidence="2 9" id="KW-0719">Serine esterase</keyword>
<dbReference type="PANTHER" id="PTHR43037">
    <property type="entry name" value="UNNAMED PRODUCT-RELATED"/>
    <property type="match status" value="1"/>
</dbReference>
<keyword evidence="6" id="KW-0325">Glycoprotein</keyword>
<comment type="function">
    <text evidence="9">Esterase involved in the hydrolysis of xylan, a major structural heterogeneous polysaccharide found in plant biomass representing the second most abundant polysaccharide in the biosphere, after cellulose.</text>
</comment>
<proteinExistence type="inferred from homology"/>
<keyword evidence="10" id="KW-0472">Membrane</keyword>
<comment type="similarity">
    <text evidence="9">Belongs to the carbohydrate esterase 1 (CE1) family.</text>
</comment>
<dbReference type="GO" id="GO:0052689">
    <property type="term" value="F:carboxylic ester hydrolase activity"/>
    <property type="evidence" value="ECO:0007669"/>
    <property type="project" value="UniProtKB-KW"/>
</dbReference>
<evidence type="ECO:0000256" key="10">
    <source>
        <dbReference type="SAM" id="Phobius"/>
    </source>
</evidence>
<keyword evidence="8 9" id="KW-0624">Polysaccharide degradation</keyword>
<keyword evidence="10" id="KW-1133">Transmembrane helix</keyword>
<protein>
    <recommendedName>
        <fullName evidence="9">Carboxylic ester hydrolase</fullName>
        <ecNumber evidence="9">3.1.1.-</ecNumber>
    </recommendedName>
</protein>
<evidence type="ECO:0000256" key="9">
    <source>
        <dbReference type="RuleBase" id="RU367147"/>
    </source>
</evidence>
<evidence type="ECO:0000256" key="2">
    <source>
        <dbReference type="ARBA" id="ARBA00022487"/>
    </source>
</evidence>
<dbReference type="NCBIfam" id="TIGR01840">
    <property type="entry name" value="esterase_phb"/>
    <property type="match status" value="1"/>
</dbReference>
<evidence type="ECO:0000256" key="7">
    <source>
        <dbReference type="ARBA" id="ARBA00023277"/>
    </source>
</evidence>
<dbReference type="OrthoDB" id="2957732at2759"/>
<evidence type="ECO:0000313" key="11">
    <source>
        <dbReference type="EMBL" id="KAF7337087.1"/>
    </source>
</evidence>
<evidence type="ECO:0000256" key="3">
    <source>
        <dbReference type="ARBA" id="ARBA00022525"/>
    </source>
</evidence>
<keyword evidence="12" id="KW-1185">Reference proteome</keyword>
<dbReference type="Pfam" id="PF10503">
    <property type="entry name" value="Esterase_PHB"/>
    <property type="match status" value="1"/>
</dbReference>
<dbReference type="AlphaFoldDB" id="A0A8H6XAK0"/>
<gene>
    <name evidence="11" type="ORF">MVEN_02145900</name>
</gene>
<evidence type="ECO:0000256" key="5">
    <source>
        <dbReference type="ARBA" id="ARBA00022801"/>
    </source>
</evidence>
<name>A0A8H6XAK0_9AGAR</name>